<protein>
    <submittedName>
        <fullName evidence="8">HlyD family secretion protein</fullName>
    </submittedName>
</protein>
<accession>A0A4Q7MSJ5</accession>
<dbReference type="RefSeq" id="WP_130541451.1">
    <property type="nucleotide sequence ID" value="NZ_CP042431.1"/>
</dbReference>
<comment type="caution">
    <text evidence="8">The sequence shown here is derived from an EMBL/GenBank/DDBJ whole genome shotgun (WGS) entry which is preliminary data.</text>
</comment>
<dbReference type="PANTHER" id="PTHR30386:SF26">
    <property type="entry name" value="TRANSPORT PROTEIN COMB"/>
    <property type="match status" value="1"/>
</dbReference>
<evidence type="ECO:0000256" key="1">
    <source>
        <dbReference type="ARBA" id="ARBA00004167"/>
    </source>
</evidence>
<feature type="transmembrane region" description="Helical" evidence="6">
    <location>
        <begin position="27"/>
        <end position="46"/>
    </location>
</feature>
<evidence type="ECO:0000256" key="2">
    <source>
        <dbReference type="ARBA" id="ARBA00022692"/>
    </source>
</evidence>
<dbReference type="EMBL" id="SGXA01000002">
    <property type="protein sequence ID" value="RZS70904.1"/>
    <property type="molecule type" value="Genomic_DNA"/>
</dbReference>
<dbReference type="Gene3D" id="1.10.287.470">
    <property type="entry name" value="Helix hairpin bin"/>
    <property type="match status" value="1"/>
</dbReference>
<keyword evidence="5" id="KW-0175">Coiled coil</keyword>
<dbReference type="Gene3D" id="2.40.50.100">
    <property type="match status" value="1"/>
</dbReference>
<organism evidence="8 9">
    <name type="scientific">Pseudobacter ginsenosidimutans</name>
    <dbReference type="NCBI Taxonomy" id="661488"/>
    <lineage>
        <taxon>Bacteria</taxon>
        <taxon>Pseudomonadati</taxon>
        <taxon>Bacteroidota</taxon>
        <taxon>Chitinophagia</taxon>
        <taxon>Chitinophagales</taxon>
        <taxon>Chitinophagaceae</taxon>
        <taxon>Pseudobacter</taxon>
    </lineage>
</organism>
<dbReference type="GO" id="GO:0016020">
    <property type="term" value="C:membrane"/>
    <property type="evidence" value="ECO:0007669"/>
    <property type="project" value="UniProtKB-SubCell"/>
</dbReference>
<name>A0A4Q7MSJ5_9BACT</name>
<dbReference type="InterPro" id="IPR058982">
    <property type="entry name" value="Beta-barrel_AprE"/>
</dbReference>
<evidence type="ECO:0000256" key="5">
    <source>
        <dbReference type="SAM" id="Coils"/>
    </source>
</evidence>
<dbReference type="PRINTS" id="PR01490">
    <property type="entry name" value="RTXTOXIND"/>
</dbReference>
<evidence type="ECO:0000256" key="4">
    <source>
        <dbReference type="ARBA" id="ARBA00023136"/>
    </source>
</evidence>
<dbReference type="Proteomes" id="UP000293874">
    <property type="component" value="Unassembled WGS sequence"/>
</dbReference>
<dbReference type="Pfam" id="PF26002">
    <property type="entry name" value="Beta-barrel_AprE"/>
    <property type="match status" value="1"/>
</dbReference>
<keyword evidence="2 6" id="KW-0812">Transmembrane</keyword>
<keyword evidence="3 6" id="KW-1133">Transmembrane helix</keyword>
<evidence type="ECO:0000313" key="9">
    <source>
        <dbReference type="Proteomes" id="UP000293874"/>
    </source>
</evidence>
<keyword evidence="4 6" id="KW-0472">Membrane</keyword>
<dbReference type="InterPro" id="IPR050739">
    <property type="entry name" value="MFP"/>
</dbReference>
<evidence type="ECO:0000313" key="8">
    <source>
        <dbReference type="EMBL" id="RZS70904.1"/>
    </source>
</evidence>
<gene>
    <name evidence="8" type="ORF">EV199_2803</name>
</gene>
<keyword evidence="9" id="KW-1185">Reference proteome</keyword>
<dbReference type="SUPFAM" id="SSF111369">
    <property type="entry name" value="HlyD-like secretion proteins"/>
    <property type="match status" value="1"/>
</dbReference>
<comment type="subcellular location">
    <subcellularLocation>
        <location evidence="1">Membrane</location>
        <topology evidence="1">Single-pass membrane protein</topology>
    </subcellularLocation>
</comment>
<reference evidence="8 9" key="1">
    <citation type="submission" date="2019-02" db="EMBL/GenBank/DDBJ databases">
        <title>Genomic Encyclopedia of Type Strains, Phase IV (KMG-IV): sequencing the most valuable type-strain genomes for metagenomic binning, comparative biology and taxonomic classification.</title>
        <authorList>
            <person name="Goeker M."/>
        </authorList>
    </citation>
    <scope>NUCLEOTIDE SEQUENCE [LARGE SCALE GENOMIC DNA]</scope>
    <source>
        <strain evidence="8 9">DSM 18116</strain>
    </source>
</reference>
<evidence type="ECO:0000256" key="6">
    <source>
        <dbReference type="SAM" id="Phobius"/>
    </source>
</evidence>
<dbReference type="OrthoDB" id="594147at2"/>
<feature type="coiled-coil region" evidence="5">
    <location>
        <begin position="194"/>
        <end position="235"/>
    </location>
</feature>
<dbReference type="AlphaFoldDB" id="A0A4Q7MSJ5"/>
<proteinExistence type="predicted"/>
<feature type="domain" description="AprE-like beta-barrel" evidence="7">
    <location>
        <begin position="269"/>
        <end position="354"/>
    </location>
</feature>
<sequence>MSRILPAEVMQQSAYTWLPRIKVKSQIIYTTVLGAIVITLIAAIFIKVDVSVNVPGIIRPITEKTELRSLTTGSIAKVLVKDGETVRQGQPLLLMQQDITNSKLNQASYELNKRQSYINDLRLLASGAGHRVKSGQYRQQYLLHQASLSEQRAGLEKLRSDFNMYTKLYDEKVIAKKEYVEKKYAYEQAKANYQARIAEQNARWQQELEQARVEAQQYSSGKDQLQRERDLLEIKAPVSGTVQQFNGRYAGGSVQTGELLGYVSPDSGMIAETFVSPADIGYIYQEMPVKFQVDAFNYNSWGTLNGKVISIDNDFTIMNDQPFFKVKCALNNTSLTLPNGVEGKLKKGMTLQCRFILARRGLLQLLYERTDNWINPNSKHGREVPVK</sequence>
<evidence type="ECO:0000259" key="7">
    <source>
        <dbReference type="Pfam" id="PF26002"/>
    </source>
</evidence>
<dbReference type="Gene3D" id="2.40.30.170">
    <property type="match status" value="1"/>
</dbReference>
<dbReference type="PANTHER" id="PTHR30386">
    <property type="entry name" value="MEMBRANE FUSION SUBUNIT OF EMRAB-TOLC MULTIDRUG EFFLUX PUMP"/>
    <property type="match status" value="1"/>
</dbReference>
<evidence type="ECO:0000256" key="3">
    <source>
        <dbReference type="ARBA" id="ARBA00022989"/>
    </source>
</evidence>